<evidence type="ECO:0000313" key="3">
    <source>
        <dbReference type="Proteomes" id="UP000184267"/>
    </source>
</evidence>
<dbReference type="OrthoDB" id="10017054at2759"/>
<dbReference type="SUPFAM" id="SSF47576">
    <property type="entry name" value="Calponin-homology domain, CH-domain"/>
    <property type="match status" value="1"/>
</dbReference>
<dbReference type="STRING" id="154538.A0A1M2W4F7"/>
<gene>
    <name evidence="2" type="ORF">TRAPUB_8739</name>
</gene>
<dbReference type="Gene3D" id="1.10.418.10">
    <property type="entry name" value="Calponin-like domain"/>
    <property type="match status" value="1"/>
</dbReference>
<dbReference type="Proteomes" id="UP000184267">
    <property type="component" value="Unassembled WGS sequence"/>
</dbReference>
<organism evidence="2 3">
    <name type="scientific">Trametes pubescens</name>
    <name type="common">White-rot fungus</name>
    <dbReference type="NCBI Taxonomy" id="154538"/>
    <lineage>
        <taxon>Eukaryota</taxon>
        <taxon>Fungi</taxon>
        <taxon>Dikarya</taxon>
        <taxon>Basidiomycota</taxon>
        <taxon>Agaricomycotina</taxon>
        <taxon>Agaricomycetes</taxon>
        <taxon>Polyporales</taxon>
        <taxon>Polyporaceae</taxon>
        <taxon>Trametes</taxon>
    </lineage>
</organism>
<reference evidence="2 3" key="1">
    <citation type="submission" date="2016-10" db="EMBL/GenBank/DDBJ databases">
        <title>Genome sequence of the basidiomycete white-rot fungus Trametes pubescens.</title>
        <authorList>
            <person name="Makela M.R."/>
            <person name="Granchi Z."/>
            <person name="Peng M."/>
            <person name="De Vries R.P."/>
            <person name="Grigoriev I."/>
            <person name="Riley R."/>
            <person name="Hilden K."/>
        </authorList>
    </citation>
    <scope>NUCLEOTIDE SEQUENCE [LARGE SCALE GENOMIC DNA]</scope>
    <source>
        <strain evidence="2 3">FBCC735</strain>
    </source>
</reference>
<accession>A0A1M2W4F7</accession>
<evidence type="ECO:0000313" key="2">
    <source>
        <dbReference type="EMBL" id="OJT14686.1"/>
    </source>
</evidence>
<proteinExistence type="predicted"/>
<name>A0A1M2W4F7_TRAPU</name>
<protein>
    <submittedName>
        <fullName evidence="2">Uncharacterized protein</fullName>
    </submittedName>
</protein>
<comment type="caution">
    <text evidence="2">The sequence shown here is derived from an EMBL/GenBank/DDBJ whole genome shotgun (WGS) entry which is preliminary data.</text>
</comment>
<evidence type="ECO:0000256" key="1">
    <source>
        <dbReference type="SAM" id="MobiDB-lite"/>
    </source>
</evidence>
<keyword evidence="3" id="KW-1185">Reference proteome</keyword>
<dbReference type="InterPro" id="IPR036872">
    <property type="entry name" value="CH_dom_sf"/>
</dbReference>
<feature type="compositionally biased region" description="Low complexity" evidence="1">
    <location>
        <begin position="92"/>
        <end position="104"/>
    </location>
</feature>
<dbReference type="EMBL" id="MNAD01000252">
    <property type="protein sequence ID" value="OJT14686.1"/>
    <property type="molecule type" value="Genomic_DNA"/>
</dbReference>
<dbReference type="AlphaFoldDB" id="A0A1M2W4F7"/>
<sequence length="219" mass="24311">MPRDAEVKGDVLPTSAARLWKILSNCVVVMVAVDAQRREHEEEVVGERQEQMRRDEKARAEDALRSLNTRSCSRAPPPLGHSRAQGLARIRPPSVSFSPSAVPAPRRRTRPAPPSVLADMSTYAANRASWGAGLLSPLSPTIIESIEARSRDVQERTFCKWCTSTKYRVLAGVSSPYRLNTKLEANGHPPMSSLVKDLSDGVRLIQLMVRRHPLLQKLC</sequence>
<feature type="region of interest" description="Disordered" evidence="1">
    <location>
        <begin position="92"/>
        <end position="115"/>
    </location>
</feature>